<dbReference type="InterPro" id="IPR001584">
    <property type="entry name" value="Integrase_cat-core"/>
</dbReference>
<feature type="domain" description="Integrase catalytic" evidence="4">
    <location>
        <begin position="131"/>
        <end position="242"/>
    </location>
</feature>
<evidence type="ECO:0000256" key="2">
    <source>
        <dbReference type="ARBA" id="ARBA00023163"/>
    </source>
</evidence>
<proteinExistence type="predicted"/>
<dbReference type="Proteomes" id="UP000466894">
    <property type="component" value="Chromosome"/>
</dbReference>
<evidence type="ECO:0000256" key="3">
    <source>
        <dbReference type="SAM" id="MobiDB-lite"/>
    </source>
</evidence>
<dbReference type="GO" id="GO:0015074">
    <property type="term" value="P:DNA integration"/>
    <property type="evidence" value="ECO:0007669"/>
    <property type="project" value="InterPro"/>
</dbReference>
<dbReference type="InterPro" id="IPR012337">
    <property type="entry name" value="RNaseH-like_sf"/>
</dbReference>
<evidence type="ECO:0000313" key="6">
    <source>
        <dbReference type="Proteomes" id="UP000466894"/>
    </source>
</evidence>
<reference evidence="5 6" key="1">
    <citation type="journal article" date="2019" name="Emerg. Microbes Infect.">
        <title>Comprehensive subspecies identification of 175 nontuberculous mycobacteria species based on 7547 genomic profiles.</title>
        <authorList>
            <person name="Matsumoto Y."/>
            <person name="Kinjo T."/>
            <person name="Motooka D."/>
            <person name="Nabeya D."/>
            <person name="Jung N."/>
            <person name="Uechi K."/>
            <person name="Horii T."/>
            <person name="Iida T."/>
            <person name="Fujita J."/>
            <person name="Nakamura S."/>
        </authorList>
    </citation>
    <scope>NUCLEOTIDE SEQUENCE [LARGE SCALE GENOMIC DNA]</scope>
    <source>
        <strain evidence="5 6">JCM 16367</strain>
    </source>
</reference>
<evidence type="ECO:0000256" key="1">
    <source>
        <dbReference type="ARBA" id="ARBA00023015"/>
    </source>
</evidence>
<dbReference type="InterPro" id="IPR036397">
    <property type="entry name" value="RNaseH_sf"/>
</dbReference>
<feature type="compositionally biased region" description="Polar residues" evidence="3">
    <location>
        <begin position="243"/>
        <end position="255"/>
    </location>
</feature>
<dbReference type="PANTHER" id="PTHR35004:SF6">
    <property type="entry name" value="TRANSPOSASE"/>
    <property type="match status" value="1"/>
</dbReference>
<organism evidence="5 6">
    <name type="scientific">Mycobacterium noviomagense</name>
    <dbReference type="NCBI Taxonomy" id="459858"/>
    <lineage>
        <taxon>Bacteria</taxon>
        <taxon>Bacillati</taxon>
        <taxon>Actinomycetota</taxon>
        <taxon>Actinomycetes</taxon>
        <taxon>Mycobacteriales</taxon>
        <taxon>Mycobacteriaceae</taxon>
        <taxon>Mycobacterium</taxon>
    </lineage>
</organism>
<feature type="region of interest" description="Disordered" evidence="3">
    <location>
        <begin position="238"/>
        <end position="285"/>
    </location>
</feature>
<sequence length="285" mass="31490">MGMSQLVVTAVLVEGRSKSEVARDYGVSRRWVITLVERYLAEGDAGLQPRPRRPLHSPNRTGKDIEDSIVALRKELERDGHEAGAATIAFHLQQRHGVSPAVSTIWRILSARGFVTPQPHKRPKSSYIRFQAEQPNERWQSDITHWQLADRTDVEILNILDDHSRLCVGSDARLVFKARDINNSFDQAVAAYGNPASLLSDNGAVFTGRYRGTGRVALEVTLHARGISFRHCRPYIHRPAARSNASTKPSKSGSPISPEPQPSPNYKPSSTPSAPTTTPCAHTAH</sequence>
<dbReference type="KEGG" id="mnv:MNVI_16950"/>
<dbReference type="InterPro" id="IPR009057">
    <property type="entry name" value="Homeodomain-like_sf"/>
</dbReference>
<dbReference type="SUPFAM" id="SSF53098">
    <property type="entry name" value="Ribonuclease H-like"/>
    <property type="match status" value="1"/>
</dbReference>
<dbReference type="PANTHER" id="PTHR35004">
    <property type="entry name" value="TRANSPOSASE RV3428C-RELATED"/>
    <property type="match status" value="1"/>
</dbReference>
<keyword evidence="1" id="KW-0805">Transcription regulation</keyword>
<dbReference type="EMBL" id="AP022583">
    <property type="protein sequence ID" value="BBY06377.1"/>
    <property type="molecule type" value="Genomic_DNA"/>
</dbReference>
<gene>
    <name evidence="5" type="ORF">MNVI_16950</name>
</gene>
<dbReference type="Gene3D" id="3.30.420.10">
    <property type="entry name" value="Ribonuclease H-like superfamily/Ribonuclease H"/>
    <property type="match status" value="1"/>
</dbReference>
<keyword evidence="2" id="KW-0804">Transcription</keyword>
<dbReference type="Gene3D" id="1.10.10.2690">
    <property type="match status" value="1"/>
</dbReference>
<accession>A0A7I7PCP2</accession>
<dbReference type="Pfam" id="PF00665">
    <property type="entry name" value="rve"/>
    <property type="match status" value="1"/>
</dbReference>
<feature type="compositionally biased region" description="Low complexity" evidence="3">
    <location>
        <begin position="268"/>
        <end position="285"/>
    </location>
</feature>
<evidence type="ECO:0000313" key="5">
    <source>
        <dbReference type="EMBL" id="BBY06377.1"/>
    </source>
</evidence>
<name>A0A7I7PCP2_9MYCO</name>
<dbReference type="SUPFAM" id="SSF46689">
    <property type="entry name" value="Homeodomain-like"/>
    <property type="match status" value="1"/>
</dbReference>
<dbReference type="GO" id="GO:0003676">
    <property type="term" value="F:nucleic acid binding"/>
    <property type="evidence" value="ECO:0007669"/>
    <property type="project" value="InterPro"/>
</dbReference>
<dbReference type="Pfam" id="PF13565">
    <property type="entry name" value="HTH_32"/>
    <property type="match status" value="1"/>
</dbReference>
<dbReference type="AlphaFoldDB" id="A0A7I7PCP2"/>
<dbReference type="PROSITE" id="PS50994">
    <property type="entry name" value="INTEGRASE"/>
    <property type="match status" value="1"/>
</dbReference>
<evidence type="ECO:0000259" key="4">
    <source>
        <dbReference type="PROSITE" id="PS50994"/>
    </source>
</evidence>
<protein>
    <recommendedName>
        <fullName evidence="4">Integrase catalytic domain-containing protein</fullName>
    </recommendedName>
</protein>
<dbReference type="InterPro" id="IPR053721">
    <property type="entry name" value="Fimbrial_Adhesin_Reg"/>
</dbReference>